<evidence type="ECO:0000256" key="2">
    <source>
        <dbReference type="SAM" id="MobiDB-lite"/>
    </source>
</evidence>
<accession>A0A0F8ZD66</accession>
<evidence type="ECO:0000313" key="4">
    <source>
        <dbReference type="EMBL" id="KKK57971.1"/>
    </source>
</evidence>
<dbReference type="EMBL" id="LAZR01064211">
    <property type="protein sequence ID" value="KKK57971.1"/>
    <property type="molecule type" value="Genomic_DNA"/>
</dbReference>
<dbReference type="InterPro" id="IPR004114">
    <property type="entry name" value="THUMP_dom"/>
</dbReference>
<feature type="region of interest" description="Disordered" evidence="2">
    <location>
        <begin position="323"/>
        <end position="353"/>
    </location>
</feature>
<organism evidence="4">
    <name type="scientific">marine sediment metagenome</name>
    <dbReference type="NCBI Taxonomy" id="412755"/>
    <lineage>
        <taxon>unclassified sequences</taxon>
        <taxon>metagenomes</taxon>
        <taxon>ecological metagenomes</taxon>
    </lineage>
</organism>
<evidence type="ECO:0000256" key="1">
    <source>
        <dbReference type="ARBA" id="ARBA00022603"/>
    </source>
</evidence>
<dbReference type="PANTHER" id="PTHR47313:SF1">
    <property type="entry name" value="RIBOSOMAL RNA LARGE SUBUNIT METHYLTRANSFERASE K_L"/>
    <property type="match status" value="1"/>
</dbReference>
<keyword evidence="1" id="KW-0489">Methyltransferase</keyword>
<reference evidence="4" key="1">
    <citation type="journal article" date="2015" name="Nature">
        <title>Complex archaea that bridge the gap between prokaryotes and eukaryotes.</title>
        <authorList>
            <person name="Spang A."/>
            <person name="Saw J.H."/>
            <person name="Jorgensen S.L."/>
            <person name="Zaremba-Niedzwiedzka K."/>
            <person name="Martijn J."/>
            <person name="Lind A.E."/>
            <person name="van Eijk R."/>
            <person name="Schleper C."/>
            <person name="Guy L."/>
            <person name="Ettema T.J."/>
        </authorList>
    </citation>
    <scope>NUCLEOTIDE SEQUENCE</scope>
</reference>
<dbReference type="PROSITE" id="PS51165">
    <property type="entry name" value="THUMP"/>
    <property type="match status" value="1"/>
</dbReference>
<protein>
    <recommendedName>
        <fullName evidence="3">THUMP domain-containing protein</fullName>
    </recommendedName>
</protein>
<comment type="caution">
    <text evidence="4">The sequence shown here is derived from an EMBL/GenBank/DDBJ whole genome shotgun (WGS) entry which is preliminary data.</text>
</comment>
<feature type="compositionally biased region" description="Pro residues" evidence="2">
    <location>
        <begin position="343"/>
        <end position="353"/>
    </location>
</feature>
<feature type="domain" description="THUMP" evidence="3">
    <location>
        <begin position="1"/>
        <end position="102"/>
    </location>
</feature>
<dbReference type="Pfam" id="PF01170">
    <property type="entry name" value="UPF0020"/>
    <property type="match status" value="1"/>
</dbReference>
<name>A0A0F8ZD66_9ZZZZ</name>
<dbReference type="Gene3D" id="3.40.50.150">
    <property type="entry name" value="Vaccinia Virus protein VP39"/>
    <property type="match status" value="1"/>
</dbReference>
<dbReference type="GO" id="GO:0008990">
    <property type="term" value="F:rRNA (guanine-N2-)-methyltransferase activity"/>
    <property type="evidence" value="ECO:0007669"/>
    <property type="project" value="TreeGrafter"/>
</dbReference>
<dbReference type="Gene3D" id="3.30.2130.30">
    <property type="match status" value="1"/>
</dbReference>
<proteinExistence type="predicted"/>
<evidence type="ECO:0000259" key="3">
    <source>
        <dbReference type="PROSITE" id="PS51165"/>
    </source>
</evidence>
<dbReference type="GO" id="GO:0003723">
    <property type="term" value="F:RNA binding"/>
    <property type="evidence" value="ECO:0007669"/>
    <property type="project" value="InterPro"/>
</dbReference>
<dbReference type="AlphaFoldDB" id="A0A0F8ZD66"/>
<dbReference type="SMART" id="SM00981">
    <property type="entry name" value="THUMP"/>
    <property type="match status" value="1"/>
</dbReference>
<keyword evidence="1" id="KW-0808">Transferase</keyword>
<gene>
    <name evidence="4" type="ORF">LCGC14_3049120</name>
</gene>
<feature type="non-terminal residue" evidence="4">
    <location>
        <position position="1"/>
    </location>
</feature>
<dbReference type="SUPFAM" id="SSF53335">
    <property type="entry name" value="S-adenosyl-L-methionine-dependent methyltransferases"/>
    <property type="match status" value="1"/>
</dbReference>
<dbReference type="PANTHER" id="PTHR47313">
    <property type="entry name" value="RIBOSOMAL RNA LARGE SUBUNIT METHYLTRANSFERASE K/L"/>
    <property type="match status" value="1"/>
</dbReference>
<dbReference type="InterPro" id="IPR000241">
    <property type="entry name" value="RlmKL-like_Mtase"/>
</dbReference>
<dbReference type="InterPro" id="IPR029063">
    <property type="entry name" value="SAM-dependent_MTases_sf"/>
</dbReference>
<dbReference type="GO" id="GO:0070043">
    <property type="term" value="F:rRNA (guanine-N7-)-methyltransferase activity"/>
    <property type="evidence" value="ECO:0007669"/>
    <property type="project" value="TreeGrafter"/>
</dbReference>
<dbReference type="Pfam" id="PF02926">
    <property type="entry name" value="THUMP"/>
    <property type="match status" value="1"/>
</dbReference>
<sequence length="353" mass="38698">TALRVLYLLREFKATEPQELYREINSLPWEDYIKSNGYLSVLSNADTPAILDTRFLNLKVKDAIVDRIRDKTGRRPDSGSELRGVVVNVYWKGDRCSVYLDTSGEPLSKRGYRKHPHKAPMQESLAAAVVMATGWDGQGAFINPMCGSGTLAIEAALIALGRAPAATRLDFAFMHLKGYLPEALKALRAEVRGQGRKSIPGRIIATDNDPNAITAARRNAETAGLGHLIEFEVCDFQDTPIPEGGGMVVINPEYGKRIGLEEKLADTYGLIGDFFKHKCQGYHGYVFTGNMKLAKKIGLRTKSRREFHNGPIECRLLEYELYEGSRRGPDPGGPDPGGQGPEGPDPTGPEPAG</sequence>
<dbReference type="CDD" id="cd11715">
    <property type="entry name" value="THUMP_AdoMetMT"/>
    <property type="match status" value="1"/>
</dbReference>